<keyword evidence="4" id="KW-0007">Acetylation</keyword>
<dbReference type="PROSITE" id="PS51329">
    <property type="entry name" value="C_CAP_COFACTOR_C"/>
    <property type="match status" value="1"/>
</dbReference>
<feature type="compositionally biased region" description="Basic and acidic residues" evidence="7">
    <location>
        <begin position="26"/>
        <end position="44"/>
    </location>
</feature>
<evidence type="ECO:0000256" key="7">
    <source>
        <dbReference type="SAM" id="MobiDB-lite"/>
    </source>
</evidence>
<evidence type="ECO:0000256" key="1">
    <source>
        <dbReference type="ARBA" id="ARBA00004496"/>
    </source>
</evidence>
<comment type="caution">
    <text evidence="9">The sequence shown here is derived from an EMBL/GenBank/DDBJ whole genome shotgun (WGS) entry which is preliminary data.</text>
</comment>
<accession>A0A6D2I0U3</accession>
<dbReference type="InterPro" id="IPR017901">
    <property type="entry name" value="C-CAP_CF_C-like"/>
</dbReference>
<dbReference type="FunFam" id="2.160.20.70:FF:000009">
    <property type="entry name" value="Tubulin-folding cofactor C"/>
    <property type="match status" value="1"/>
</dbReference>
<evidence type="ECO:0000313" key="10">
    <source>
        <dbReference type="Proteomes" id="UP000467841"/>
    </source>
</evidence>
<dbReference type="GO" id="GO:0007023">
    <property type="term" value="P:post-chaperonin tubulin folding pathway"/>
    <property type="evidence" value="ECO:0007669"/>
    <property type="project" value="InterPro"/>
</dbReference>
<keyword evidence="3" id="KW-0963">Cytoplasm</keyword>
<dbReference type="Pfam" id="PF16752">
    <property type="entry name" value="TBCC_N"/>
    <property type="match status" value="1"/>
</dbReference>
<dbReference type="SMART" id="SM00673">
    <property type="entry name" value="CARP"/>
    <property type="match status" value="2"/>
</dbReference>
<dbReference type="OrthoDB" id="194775at2759"/>
<organism evidence="9 10">
    <name type="scientific">Microthlaspi erraticum</name>
    <dbReference type="NCBI Taxonomy" id="1685480"/>
    <lineage>
        <taxon>Eukaryota</taxon>
        <taxon>Viridiplantae</taxon>
        <taxon>Streptophyta</taxon>
        <taxon>Embryophyta</taxon>
        <taxon>Tracheophyta</taxon>
        <taxon>Spermatophyta</taxon>
        <taxon>Magnoliopsida</taxon>
        <taxon>eudicotyledons</taxon>
        <taxon>Gunneridae</taxon>
        <taxon>Pentapetalae</taxon>
        <taxon>rosids</taxon>
        <taxon>malvids</taxon>
        <taxon>Brassicales</taxon>
        <taxon>Brassicaceae</taxon>
        <taxon>Coluteocarpeae</taxon>
        <taxon>Microthlaspi</taxon>
    </lineage>
</organism>
<reference evidence="9" key="1">
    <citation type="submission" date="2020-01" db="EMBL/GenBank/DDBJ databases">
        <authorList>
            <person name="Mishra B."/>
        </authorList>
    </citation>
    <scope>NUCLEOTIDE SEQUENCE [LARGE SCALE GENOMIC DNA]</scope>
</reference>
<evidence type="ECO:0000256" key="4">
    <source>
        <dbReference type="ARBA" id="ARBA00022990"/>
    </source>
</evidence>
<dbReference type="Pfam" id="PF07986">
    <property type="entry name" value="TBCC"/>
    <property type="match status" value="1"/>
</dbReference>
<keyword evidence="5" id="KW-0143">Chaperone</keyword>
<feature type="compositionally biased region" description="Basic and acidic residues" evidence="7">
    <location>
        <begin position="63"/>
        <end position="75"/>
    </location>
</feature>
<dbReference type="Gene3D" id="1.20.58.1250">
    <property type="entry name" value="Tubulin Binding Cofactor C, N-terminal domain"/>
    <property type="match status" value="1"/>
</dbReference>
<dbReference type="AlphaFoldDB" id="A0A6D2I0U3"/>
<protein>
    <recommendedName>
        <fullName evidence="8">C-CAP/cofactor C-like domain-containing protein</fullName>
    </recommendedName>
</protein>
<evidence type="ECO:0000313" key="9">
    <source>
        <dbReference type="EMBL" id="CAA7020531.1"/>
    </source>
</evidence>
<dbReference type="GO" id="GO:0015631">
    <property type="term" value="F:tubulin binding"/>
    <property type="evidence" value="ECO:0007669"/>
    <property type="project" value="InterPro"/>
</dbReference>
<evidence type="ECO:0000256" key="2">
    <source>
        <dbReference type="ARBA" id="ARBA00008848"/>
    </source>
</evidence>
<dbReference type="PANTHER" id="PTHR15139:SF0">
    <property type="entry name" value="TUBULIN-SPECIFIC CHAPERONE C"/>
    <property type="match status" value="1"/>
</dbReference>
<feature type="domain" description="C-CAP/cofactor C-like" evidence="8">
    <location>
        <begin position="172"/>
        <end position="320"/>
    </location>
</feature>
<comment type="similarity">
    <text evidence="2">Belongs to the TBCC family.</text>
</comment>
<dbReference type="InterPro" id="IPR012945">
    <property type="entry name" value="Tubulin-bd_cofactor_C_dom"/>
</dbReference>
<dbReference type="Gene3D" id="2.160.20.70">
    <property type="match status" value="1"/>
</dbReference>
<gene>
    <name evidence="9" type="ORF">MERR_LOCUS7766</name>
</gene>
<feature type="compositionally biased region" description="Low complexity" evidence="7">
    <location>
        <begin position="76"/>
        <end position="86"/>
    </location>
</feature>
<keyword evidence="10" id="KW-1185">Reference proteome</keyword>
<evidence type="ECO:0000256" key="5">
    <source>
        <dbReference type="ARBA" id="ARBA00023186"/>
    </source>
</evidence>
<comment type="subunit">
    <text evidence="6">Supercomplex made of cofactors A to E. Cofactors A and D function by capturing and stabilizing tubulin in a quasi-native conformation. Cofactor E binds to the cofactor D-tubulin complex; interaction with cofactor C then causes the release of tubulin polypeptides that are committed to the native state.</text>
</comment>
<dbReference type="InterPro" id="IPR027684">
    <property type="entry name" value="TBCC"/>
</dbReference>
<evidence type="ECO:0000256" key="3">
    <source>
        <dbReference type="ARBA" id="ARBA00022490"/>
    </source>
</evidence>
<feature type="region of interest" description="Disordered" evidence="7">
    <location>
        <begin position="1"/>
        <end position="88"/>
    </location>
</feature>
<dbReference type="InterPro" id="IPR038397">
    <property type="entry name" value="TBCC_N_sf"/>
</dbReference>
<evidence type="ECO:0000259" key="8">
    <source>
        <dbReference type="PROSITE" id="PS51329"/>
    </source>
</evidence>
<dbReference type="GO" id="GO:0007021">
    <property type="term" value="P:tubulin complex assembly"/>
    <property type="evidence" value="ECO:0007669"/>
    <property type="project" value="TreeGrafter"/>
</dbReference>
<evidence type="ECO:0000256" key="6">
    <source>
        <dbReference type="ARBA" id="ARBA00026055"/>
    </source>
</evidence>
<proteinExistence type="inferred from homology"/>
<dbReference type="Proteomes" id="UP000467841">
    <property type="component" value="Unassembled WGS sequence"/>
</dbReference>
<dbReference type="FunFam" id="1.20.58.1250:FF:000003">
    <property type="entry name" value="Tubulin-folding cofactor C"/>
    <property type="match status" value="1"/>
</dbReference>
<dbReference type="InterPro" id="IPR006599">
    <property type="entry name" value="CARP_motif"/>
</dbReference>
<sequence length="349" mass="38788">MEDDEPSHEGFATETLDPALQKKHHDMLERLSARHQSLKSDSHDSSFSSSTLDSTSSFLSRFADSKRSVESRIAESRLASSSSADSSKVKSDLSDISLAIDNLEKLLAENSYFLPSYEVRSSLKAVSDLKQSLEILSGELIPKKKFSFKSKSSSRKPESKPAEIQKLNVISPPKLPVRDSPGFRNKHGETLVKSFKGSSIGEFTLSDLDSCQVKLMGTVNALFLHRLRNCSVYTGPVIGSILIDDVEDCVLVLASHQIRIHCARKSDFYLRVRSRPIVEDCNGVRFAPYCLDYEGIEEDLKTAGLEEETGNWANVDDFLWLRAVQSPNWSVLPEEDRVSSVSISGDGDY</sequence>
<dbReference type="GO" id="GO:0005737">
    <property type="term" value="C:cytoplasm"/>
    <property type="evidence" value="ECO:0007669"/>
    <property type="project" value="UniProtKB-SubCell"/>
</dbReference>
<name>A0A6D2I0U3_9BRAS</name>
<feature type="compositionally biased region" description="Low complexity" evidence="7">
    <location>
        <begin position="45"/>
        <end position="60"/>
    </location>
</feature>
<dbReference type="InterPro" id="IPR016098">
    <property type="entry name" value="CAP/MinC_C"/>
</dbReference>
<comment type="subcellular location">
    <subcellularLocation>
        <location evidence="1">Cytoplasm</location>
    </subcellularLocation>
</comment>
<dbReference type="EMBL" id="CACVBM020000555">
    <property type="protein sequence ID" value="CAA7020531.1"/>
    <property type="molecule type" value="Genomic_DNA"/>
</dbReference>
<dbReference type="InterPro" id="IPR031925">
    <property type="entry name" value="TBCC_N"/>
</dbReference>
<dbReference type="PANTHER" id="PTHR15139">
    <property type="entry name" value="TUBULIN FOLDING COFACTOR C"/>
    <property type="match status" value="1"/>
</dbReference>